<dbReference type="KEGG" id="stir:DDW44_00355"/>
<dbReference type="AlphaFoldDB" id="A0A2S1SLV7"/>
<accession>A0A2S1SLV7</accession>
<evidence type="ECO:0000313" key="3">
    <source>
        <dbReference type="Proteomes" id="UP000244900"/>
    </source>
</evidence>
<feature type="transmembrane region" description="Helical" evidence="1">
    <location>
        <begin position="892"/>
        <end position="910"/>
    </location>
</feature>
<sequence>MTRRGVIAAAGAAGVLLAVSQAGLGGRPREDLLGEPTAADGPVRVVSLVRQSDMVDLTLALWNCSVETGGGQARLVRVDEALAAFVVVHFGPQAVTERAFLEASGGGNEPPTAAPVPTRISGTSRLAFDVTGVLPLDFTVDELLDWARFTPRLVPNALPRTAPGTFRSLPRRPDSTETSLELPWRLQLSPAESGGWAHSADPVTHGSWTEVWETRLGVRERQEDGDWRVAEAPDAEPFVRAVWASDPGFENWLTTPASVPTGDTTDGLRTALVPRDRYDIVRLSGDYSLRTVGGRGPAPIEVERLALGALGAGYDMRGEWDPVVTANYSSTTREWTHRGALGRDHHVRVVSTGFLYPFGHRAAVLSLTERTSQRPSASSEARAAFLRKRLILVVRQPVRSYSDDADVRNAGRRFPFRRVRLLTARTPPLEPATGYVGGGPAGNSYVPRVGGSAYRFHLRGTDWAGRDVDFVAPLVFVSDAGARSSAHLQALHAAYHTDDPLRTAGFGGRTVALAQPGAHPGDTELPVESMVFTGEAPRSGADTAAMVDAGRAPFYPALDRLTATLPVVRELSGDDPGPGTFSYHDAAGSSYVLGGFGAQNPGEVFLAATPGVDPVQVGFPADRSGGVVTAVFAIAGVSRSRGPVAGDAHDAARNLFDPRKMYPRSEARLAGGLELKDLLKPQGATPNPEQAFELTARQEADADGRPVMTELRSKTTPELRAWPSGVNLFVPADPKKCLTVDTRVTSRTDAPTEVVDRVVKGELKNFTINLWGTGATRFVTLDVARFRFVERKDAKTEVDCDIRTVSYHGALKFVDALSRYCTFLGWEPPTGPPTGGGSSARTASFRRAAGAPAAAAAAADEHPSAGQGDRYVDVSPQGVALNRTFAVPEIQLGAFALTGLSVYAGVVIPFDGKPIRVRFAFSSRDKPFSVVLSFLGGGGFAAVELGLGGVEMLEFSFEVKASYSFAIGSVVSGAVEAKAGVYFSVESAENGDQACELTAYLQFSGAVSVLGLVTLSLVAYLALSYYDTPERLVGEATVSVSVDLFFFSFSNSYTVRRELIKGSGRSDGASARADRRSGARSALAAAPAAAGTARMSFGDTLTRQEWLDQYCAAFAPVGA</sequence>
<organism evidence="2 3">
    <name type="scientific">Streptomyces tirandamycinicus</name>
    <dbReference type="NCBI Taxonomy" id="2174846"/>
    <lineage>
        <taxon>Bacteria</taxon>
        <taxon>Bacillati</taxon>
        <taxon>Actinomycetota</taxon>
        <taxon>Actinomycetes</taxon>
        <taxon>Kitasatosporales</taxon>
        <taxon>Streptomycetaceae</taxon>
        <taxon>Streptomyces</taxon>
    </lineage>
</organism>
<evidence type="ECO:0000256" key="1">
    <source>
        <dbReference type="SAM" id="Phobius"/>
    </source>
</evidence>
<keyword evidence="1" id="KW-0812">Transmembrane</keyword>
<feature type="transmembrane region" description="Helical" evidence="1">
    <location>
        <begin position="997"/>
        <end position="1026"/>
    </location>
</feature>
<reference evidence="2 3" key="1">
    <citation type="submission" date="2018-05" db="EMBL/GenBank/DDBJ databases">
        <title>Complete genome sequence of sponge-derived Streptomyces sp. HNM0039.</title>
        <authorList>
            <person name="Huang X."/>
            <person name="Zhou S."/>
        </authorList>
    </citation>
    <scope>NUCLEOTIDE SEQUENCE [LARGE SCALE GENOMIC DNA]</scope>
    <source>
        <strain evidence="2 3">HNM0039</strain>
    </source>
</reference>
<dbReference type="OrthoDB" id="516973at2"/>
<keyword evidence="3" id="KW-1185">Reference proteome</keyword>
<feature type="transmembrane region" description="Helical" evidence="1">
    <location>
        <begin position="930"/>
        <end position="950"/>
    </location>
</feature>
<keyword evidence="1" id="KW-1133">Transmembrane helix</keyword>
<keyword evidence="1" id="KW-0472">Membrane</keyword>
<dbReference type="Proteomes" id="UP000244900">
    <property type="component" value="Chromosome"/>
</dbReference>
<gene>
    <name evidence="2" type="ORF">DDW44_00355</name>
</gene>
<dbReference type="EMBL" id="CP029188">
    <property type="protein sequence ID" value="AWI27393.1"/>
    <property type="molecule type" value="Genomic_DNA"/>
</dbReference>
<protein>
    <submittedName>
        <fullName evidence="2">Uncharacterized protein</fullName>
    </submittedName>
</protein>
<proteinExistence type="predicted"/>
<name>A0A2S1SLV7_9ACTN</name>
<evidence type="ECO:0000313" key="2">
    <source>
        <dbReference type="EMBL" id="AWI27393.1"/>
    </source>
</evidence>